<comment type="caution">
    <text evidence="7">The sequence shown here is derived from an EMBL/GenBank/DDBJ whole genome shotgun (WGS) entry which is preliminary data.</text>
</comment>
<protein>
    <recommendedName>
        <fullName evidence="2">beta-fructofuranosidase</fullName>
        <ecNumber evidence="2">3.2.1.26</ecNumber>
    </recommendedName>
</protein>
<dbReference type="EC" id="3.2.1.26" evidence="2"/>
<dbReference type="OrthoDB" id="9759709at2"/>
<dbReference type="GO" id="GO:0004564">
    <property type="term" value="F:beta-fructofuranosidase activity"/>
    <property type="evidence" value="ECO:0007669"/>
    <property type="project" value="UniProtKB-EC"/>
</dbReference>
<dbReference type="PANTHER" id="PTHR43101:SF1">
    <property type="entry name" value="BETA-FRUCTOSIDASE"/>
    <property type="match status" value="1"/>
</dbReference>
<evidence type="ECO:0000313" key="8">
    <source>
        <dbReference type="Proteomes" id="UP000033448"/>
    </source>
</evidence>
<dbReference type="SMART" id="SM00640">
    <property type="entry name" value="Glyco_32"/>
    <property type="match status" value="1"/>
</dbReference>
<evidence type="ECO:0000313" key="7">
    <source>
        <dbReference type="EMBL" id="KJL24638.1"/>
    </source>
</evidence>
<reference evidence="7 8" key="1">
    <citation type="submission" date="2015-02" db="EMBL/GenBank/DDBJ databases">
        <title>Draft genome sequences of ten Microbacterium spp. with emphasis on heavy metal contaminated environments.</title>
        <authorList>
            <person name="Corretto E."/>
        </authorList>
    </citation>
    <scope>NUCLEOTIDE SEQUENCE [LARGE SCALE GENOMIC DNA]</scope>
    <source>
        <strain evidence="7 8">DSM 23848</strain>
    </source>
</reference>
<keyword evidence="3" id="KW-0378">Hydrolase</keyword>
<dbReference type="CDD" id="cd18609">
    <property type="entry name" value="GH32-like"/>
    <property type="match status" value="1"/>
</dbReference>
<accession>A0A0F0KUS7</accession>
<dbReference type="Pfam" id="PF00251">
    <property type="entry name" value="Glyco_hydro_32N"/>
    <property type="match status" value="1"/>
</dbReference>
<evidence type="ECO:0000256" key="2">
    <source>
        <dbReference type="ARBA" id="ARBA00012758"/>
    </source>
</evidence>
<evidence type="ECO:0000256" key="4">
    <source>
        <dbReference type="ARBA" id="ARBA00023295"/>
    </source>
</evidence>
<dbReference type="AlphaFoldDB" id="A0A0F0KUS7"/>
<proteinExistence type="inferred from homology"/>
<sequence length="328" mass="36128">MGFSTRDHWVWDFWVADDGELFHLFYLHAPMSLGDPDLRHRNARIGHATSRDLVEWTDHGVVLTPGEPGELDASATWTGSVIRADDGSWRMFYTGSNFLAPDEIANVETVGVARSDDLFTWHKLPDVRLSADPQWYELLSDGTWHEEAWRDPWVFRDPHGEGWHMLVTARSRSGATARDRGVVGHARSADLSEWCIGPPLTEPGAGFAHLEVPQPVRLSGRDWLLFSCDAAHLAGDRLDAQGGIWIAPAASPTGPYDLGRAELLADERRYAGRVVTDRAGTPWLLAFENAGSGGAFAGRLTDPLAFDQTGPTPRLADARPGDSDEETP</sequence>
<dbReference type="InterPro" id="IPR013148">
    <property type="entry name" value="Glyco_hydro_32_N"/>
</dbReference>
<dbReference type="PANTHER" id="PTHR43101">
    <property type="entry name" value="BETA-FRUCTOSIDASE"/>
    <property type="match status" value="1"/>
</dbReference>
<evidence type="ECO:0000256" key="1">
    <source>
        <dbReference type="ARBA" id="ARBA00009902"/>
    </source>
</evidence>
<organism evidence="7 8">
    <name type="scientific">Microbacterium azadirachtae</name>
    <dbReference type="NCBI Taxonomy" id="582680"/>
    <lineage>
        <taxon>Bacteria</taxon>
        <taxon>Bacillati</taxon>
        <taxon>Actinomycetota</taxon>
        <taxon>Actinomycetes</taxon>
        <taxon>Micrococcales</taxon>
        <taxon>Microbacteriaceae</taxon>
        <taxon>Microbacterium</taxon>
    </lineage>
</organism>
<keyword evidence="4" id="KW-0326">Glycosidase</keyword>
<dbReference type="InterPro" id="IPR023296">
    <property type="entry name" value="Glyco_hydro_beta-prop_sf"/>
</dbReference>
<feature type="region of interest" description="Disordered" evidence="5">
    <location>
        <begin position="301"/>
        <end position="328"/>
    </location>
</feature>
<evidence type="ECO:0000256" key="5">
    <source>
        <dbReference type="SAM" id="MobiDB-lite"/>
    </source>
</evidence>
<keyword evidence="8" id="KW-1185">Reference proteome</keyword>
<evidence type="ECO:0000256" key="3">
    <source>
        <dbReference type="ARBA" id="ARBA00022801"/>
    </source>
</evidence>
<dbReference type="PATRIC" id="fig|582680.7.peg.1762"/>
<dbReference type="GO" id="GO:0005975">
    <property type="term" value="P:carbohydrate metabolic process"/>
    <property type="evidence" value="ECO:0007669"/>
    <property type="project" value="InterPro"/>
</dbReference>
<dbReference type="InterPro" id="IPR001362">
    <property type="entry name" value="Glyco_hydro_32"/>
</dbReference>
<feature type="domain" description="Glycosyl hydrolase family 32 N-terminal" evidence="6">
    <location>
        <begin position="20"/>
        <end position="227"/>
    </location>
</feature>
<comment type="similarity">
    <text evidence="1">Belongs to the glycosyl hydrolase 32 family.</text>
</comment>
<dbReference type="Gene3D" id="2.115.10.20">
    <property type="entry name" value="Glycosyl hydrolase domain, family 43"/>
    <property type="match status" value="1"/>
</dbReference>
<dbReference type="SUPFAM" id="SSF75005">
    <property type="entry name" value="Arabinanase/levansucrase/invertase"/>
    <property type="match status" value="1"/>
</dbReference>
<evidence type="ECO:0000259" key="6">
    <source>
        <dbReference type="Pfam" id="PF00251"/>
    </source>
</evidence>
<dbReference type="RefSeq" id="WP_045250414.1">
    <property type="nucleotide sequence ID" value="NZ_CP099706.1"/>
</dbReference>
<name>A0A0F0KUS7_9MICO</name>
<gene>
    <name evidence="7" type="ORF">RL72_01720</name>
</gene>
<dbReference type="InterPro" id="IPR051214">
    <property type="entry name" value="GH32_Enzymes"/>
</dbReference>
<dbReference type="Proteomes" id="UP000033448">
    <property type="component" value="Unassembled WGS sequence"/>
</dbReference>
<dbReference type="EMBL" id="JYIT01000073">
    <property type="protein sequence ID" value="KJL24638.1"/>
    <property type="molecule type" value="Genomic_DNA"/>
</dbReference>